<dbReference type="GO" id="GO:0003735">
    <property type="term" value="F:structural constituent of ribosome"/>
    <property type="evidence" value="ECO:0007669"/>
    <property type="project" value="InterPro"/>
</dbReference>
<feature type="coiled-coil region" evidence="5">
    <location>
        <begin position="73"/>
        <end position="110"/>
    </location>
</feature>
<comment type="similarity">
    <text evidence="1 4">Belongs to the universal ribosomal protein uS15 family.</text>
</comment>
<dbReference type="PANTHER" id="PTHR23321">
    <property type="entry name" value="RIBOSOMAL PROTEIN S15, BACTERIAL AND ORGANELLAR"/>
    <property type="match status" value="1"/>
</dbReference>
<reference evidence="6" key="1">
    <citation type="submission" date="2013-10" db="EMBL/GenBank/DDBJ databases">
        <title>Genomic analysis of the causative agents of coccidiosis in chickens.</title>
        <authorList>
            <person name="Reid A.J."/>
            <person name="Blake D."/>
            <person name="Billington K."/>
            <person name="Browne H."/>
            <person name="Dunn M."/>
            <person name="Hung S."/>
            <person name="Kawahara F."/>
            <person name="Miranda-Saavedra D."/>
            <person name="Mourier T."/>
            <person name="Nagra H."/>
            <person name="Otto T.D."/>
            <person name="Rawlings N."/>
            <person name="Sanchez A."/>
            <person name="Sanders M."/>
            <person name="Subramaniam C."/>
            <person name="Tay Y."/>
            <person name="Dear P."/>
            <person name="Doerig C."/>
            <person name="Gruber A."/>
            <person name="Parkinson J."/>
            <person name="Shirley M."/>
            <person name="Wan K.L."/>
            <person name="Berriman M."/>
            <person name="Tomley F."/>
            <person name="Pain A."/>
        </authorList>
    </citation>
    <scope>NUCLEOTIDE SEQUENCE [LARGE SCALE GENOMIC DNA]</scope>
    <source>
        <strain evidence="6">Houghton</strain>
    </source>
</reference>
<reference evidence="6" key="2">
    <citation type="submission" date="2013-10" db="EMBL/GenBank/DDBJ databases">
        <authorList>
            <person name="Aslett M."/>
        </authorList>
    </citation>
    <scope>NUCLEOTIDE SEQUENCE [LARGE SCALE GENOMIC DNA]</scope>
    <source>
        <strain evidence="6">Houghton</strain>
    </source>
</reference>
<dbReference type="GO" id="GO:1990904">
    <property type="term" value="C:ribonucleoprotein complex"/>
    <property type="evidence" value="ECO:0007669"/>
    <property type="project" value="UniProtKB-KW"/>
</dbReference>
<evidence type="ECO:0008006" key="8">
    <source>
        <dbReference type="Google" id="ProtNLM"/>
    </source>
</evidence>
<accession>U6KJL3</accession>
<proteinExistence type="inferred from homology"/>
<keyword evidence="2 4" id="KW-0689">Ribosomal protein</keyword>
<dbReference type="InterPro" id="IPR005290">
    <property type="entry name" value="Ribosomal_uS15_bac-type"/>
</dbReference>
<evidence type="ECO:0000256" key="1">
    <source>
        <dbReference type="ARBA" id="ARBA00008434"/>
    </source>
</evidence>
<dbReference type="GO" id="GO:0005737">
    <property type="term" value="C:cytoplasm"/>
    <property type="evidence" value="ECO:0007669"/>
    <property type="project" value="UniProtKB-ARBA"/>
</dbReference>
<dbReference type="GO" id="GO:0005840">
    <property type="term" value="C:ribosome"/>
    <property type="evidence" value="ECO:0007669"/>
    <property type="project" value="UniProtKB-KW"/>
</dbReference>
<dbReference type="GO" id="GO:0006412">
    <property type="term" value="P:translation"/>
    <property type="evidence" value="ECO:0007669"/>
    <property type="project" value="InterPro"/>
</dbReference>
<dbReference type="Proteomes" id="UP000030747">
    <property type="component" value="Unassembled WGS sequence"/>
</dbReference>
<protein>
    <recommendedName>
        <fullName evidence="8">Ribosomal protein S15</fullName>
    </recommendedName>
</protein>
<evidence type="ECO:0000256" key="2">
    <source>
        <dbReference type="ARBA" id="ARBA00022980"/>
    </source>
</evidence>
<evidence type="ECO:0000256" key="5">
    <source>
        <dbReference type="SAM" id="Coils"/>
    </source>
</evidence>
<evidence type="ECO:0000313" key="7">
    <source>
        <dbReference type="Proteomes" id="UP000030747"/>
    </source>
</evidence>
<gene>
    <name evidence="6" type="ORF">ETH_00004895</name>
</gene>
<name>U6KJL3_EIMTE</name>
<dbReference type="VEuPathDB" id="ToxoDB:ETH_00004895"/>
<sequence length="123" mass="14754">MMQHRKDFSTLRGLKVLVARRRKLLQYLGSRDFERYAQVLRLLNLKPVYLPGSMDLLLPERRYFGKPKTDKDKKRKEAALKKAKALKALKERQEKRAAEERRQQQQLRVRPSLLQKIFEFEDS</sequence>
<dbReference type="GeneID" id="25250187"/>
<keyword evidence="3 4" id="KW-0687">Ribonucleoprotein</keyword>
<dbReference type="Gene3D" id="1.10.287.10">
    <property type="entry name" value="S15/NS1, RNA-binding"/>
    <property type="match status" value="1"/>
</dbReference>
<dbReference type="SUPFAM" id="SSF47060">
    <property type="entry name" value="S15/NS1 RNA-binding domain"/>
    <property type="match status" value="1"/>
</dbReference>
<keyword evidence="7" id="KW-1185">Reference proteome</keyword>
<dbReference type="InterPro" id="IPR000589">
    <property type="entry name" value="Ribosomal_uS15"/>
</dbReference>
<dbReference type="AlphaFoldDB" id="U6KJL3"/>
<keyword evidence="5" id="KW-0175">Coiled coil</keyword>
<dbReference type="OrthoDB" id="10432852at2759"/>
<dbReference type="EMBL" id="HG673746">
    <property type="protein sequence ID" value="CDJ36986.1"/>
    <property type="molecule type" value="Genomic_DNA"/>
</dbReference>
<dbReference type="InterPro" id="IPR009068">
    <property type="entry name" value="uS15_NS1_RNA-bd_sf"/>
</dbReference>
<dbReference type="Pfam" id="PF00312">
    <property type="entry name" value="Ribosomal_S15"/>
    <property type="match status" value="1"/>
</dbReference>
<evidence type="ECO:0000256" key="3">
    <source>
        <dbReference type="ARBA" id="ARBA00023274"/>
    </source>
</evidence>
<evidence type="ECO:0000313" key="6">
    <source>
        <dbReference type="EMBL" id="CDJ36986.1"/>
    </source>
</evidence>
<dbReference type="RefSeq" id="XP_013227824.1">
    <property type="nucleotide sequence ID" value="XM_013372370.1"/>
</dbReference>
<dbReference type="PANTHER" id="PTHR23321:SF26">
    <property type="entry name" value="SMALL RIBOSOMAL SUBUNIT PROTEIN US15M"/>
    <property type="match status" value="1"/>
</dbReference>
<organism evidence="6 7">
    <name type="scientific">Eimeria tenella</name>
    <name type="common">Coccidian parasite</name>
    <dbReference type="NCBI Taxonomy" id="5802"/>
    <lineage>
        <taxon>Eukaryota</taxon>
        <taxon>Sar</taxon>
        <taxon>Alveolata</taxon>
        <taxon>Apicomplexa</taxon>
        <taxon>Conoidasida</taxon>
        <taxon>Coccidia</taxon>
        <taxon>Eucoccidiorida</taxon>
        <taxon>Eimeriorina</taxon>
        <taxon>Eimeriidae</taxon>
        <taxon>Eimeria</taxon>
    </lineage>
</organism>
<dbReference type="VEuPathDB" id="ToxoDB:ETH2_0815500"/>
<evidence type="ECO:0000256" key="4">
    <source>
        <dbReference type="RuleBase" id="RU003919"/>
    </source>
</evidence>